<reference evidence="1" key="1">
    <citation type="journal article" date="2015" name="Nature">
        <title>Complex archaea that bridge the gap between prokaryotes and eukaryotes.</title>
        <authorList>
            <person name="Spang A."/>
            <person name="Saw J.H."/>
            <person name="Jorgensen S.L."/>
            <person name="Zaremba-Niedzwiedzka K."/>
            <person name="Martijn J."/>
            <person name="Lind A.E."/>
            <person name="van Eijk R."/>
            <person name="Schleper C."/>
            <person name="Guy L."/>
            <person name="Ettema T.J."/>
        </authorList>
    </citation>
    <scope>NUCLEOTIDE SEQUENCE</scope>
</reference>
<dbReference type="Gene3D" id="3.20.20.70">
    <property type="entry name" value="Aldolase class I"/>
    <property type="match status" value="1"/>
</dbReference>
<name>A0A0F9E9J9_9ZZZZ</name>
<organism evidence="1">
    <name type="scientific">marine sediment metagenome</name>
    <dbReference type="NCBI Taxonomy" id="412755"/>
    <lineage>
        <taxon>unclassified sequences</taxon>
        <taxon>metagenomes</taxon>
        <taxon>ecological metagenomes</taxon>
    </lineage>
</organism>
<gene>
    <name evidence="1" type="ORF">LCGC14_2180640</name>
</gene>
<dbReference type="InterPro" id="IPR013785">
    <property type="entry name" value="Aldolase_TIM"/>
</dbReference>
<sequence length="69" mass="7562">MYLSSADFKKRIEFSLCQQHASDDDVRAFCDKAIQADVGVACVNPVNIPLTVQRLEGQEFGISANVGFP</sequence>
<dbReference type="AlphaFoldDB" id="A0A0F9E9J9"/>
<feature type="non-terminal residue" evidence="1">
    <location>
        <position position="69"/>
    </location>
</feature>
<evidence type="ECO:0000313" key="1">
    <source>
        <dbReference type="EMBL" id="KKL62891.1"/>
    </source>
</evidence>
<comment type="caution">
    <text evidence="1">The sequence shown here is derived from an EMBL/GenBank/DDBJ whole genome shotgun (WGS) entry which is preliminary data.</text>
</comment>
<dbReference type="SUPFAM" id="SSF51569">
    <property type="entry name" value="Aldolase"/>
    <property type="match status" value="1"/>
</dbReference>
<dbReference type="EMBL" id="LAZR01028349">
    <property type="protein sequence ID" value="KKL62891.1"/>
    <property type="molecule type" value="Genomic_DNA"/>
</dbReference>
<proteinExistence type="predicted"/>
<accession>A0A0F9E9J9</accession>
<evidence type="ECO:0008006" key="2">
    <source>
        <dbReference type="Google" id="ProtNLM"/>
    </source>
</evidence>
<protein>
    <recommendedName>
        <fullName evidence="2">Deoxyribose-phosphate aldolase</fullName>
    </recommendedName>
</protein>